<accession>A0A1W9ZQS7</accession>
<keyword evidence="2" id="KW-0472">Membrane</keyword>
<dbReference type="RefSeq" id="WP_083114085.1">
    <property type="nucleotide sequence ID" value="NZ_JACKTS010000031.1"/>
</dbReference>
<dbReference type="AlphaFoldDB" id="A0A1W9ZQS7"/>
<dbReference type="EMBL" id="MVHE01000025">
    <property type="protein sequence ID" value="ORA19975.1"/>
    <property type="molecule type" value="Genomic_DNA"/>
</dbReference>
<sequence>MTSGNTNPPPPPVPSPRHSTGMVIGAGVLGLVIGALATFVLTGLTLKVRVELPPPPYPQLSTAPVSYPPPPTGPSTTAPIPAPGGLPAPPAPPLPPR</sequence>
<comment type="caution">
    <text evidence="3">The sequence shown here is derived from an EMBL/GenBank/DDBJ whole genome shotgun (WGS) entry which is preliminary data.</text>
</comment>
<feature type="region of interest" description="Disordered" evidence="1">
    <location>
        <begin position="1"/>
        <end position="20"/>
    </location>
</feature>
<evidence type="ECO:0000313" key="4">
    <source>
        <dbReference type="Proteomes" id="UP000192284"/>
    </source>
</evidence>
<keyword evidence="4" id="KW-1185">Reference proteome</keyword>
<protein>
    <submittedName>
        <fullName evidence="3">Uncharacterized protein</fullName>
    </submittedName>
</protein>
<evidence type="ECO:0000256" key="2">
    <source>
        <dbReference type="SAM" id="Phobius"/>
    </source>
</evidence>
<keyword evidence="2" id="KW-0812">Transmembrane</keyword>
<evidence type="ECO:0000313" key="3">
    <source>
        <dbReference type="EMBL" id="ORA19975.1"/>
    </source>
</evidence>
<gene>
    <name evidence="3" type="ORF">BST12_15955</name>
</gene>
<feature type="region of interest" description="Disordered" evidence="1">
    <location>
        <begin position="52"/>
        <end position="97"/>
    </location>
</feature>
<evidence type="ECO:0000256" key="1">
    <source>
        <dbReference type="SAM" id="MobiDB-lite"/>
    </source>
</evidence>
<dbReference type="Proteomes" id="UP000192284">
    <property type="component" value="Unassembled WGS sequence"/>
</dbReference>
<name>A0A1W9ZQS7_MYCAN</name>
<feature type="transmembrane region" description="Helical" evidence="2">
    <location>
        <begin position="20"/>
        <end position="44"/>
    </location>
</feature>
<organism evidence="3 4">
    <name type="scientific">Mycobacterium angelicum</name>
    <dbReference type="NCBI Taxonomy" id="470074"/>
    <lineage>
        <taxon>Bacteria</taxon>
        <taxon>Bacillati</taxon>
        <taxon>Actinomycetota</taxon>
        <taxon>Actinomycetes</taxon>
        <taxon>Mycobacteriales</taxon>
        <taxon>Mycobacteriaceae</taxon>
        <taxon>Mycobacterium</taxon>
    </lineage>
</organism>
<proteinExistence type="predicted"/>
<feature type="compositionally biased region" description="Pro residues" evidence="1">
    <location>
        <begin position="80"/>
        <end position="97"/>
    </location>
</feature>
<reference evidence="3 4" key="1">
    <citation type="submission" date="2017-02" db="EMBL/GenBank/DDBJ databases">
        <title>The new phylogeny of genus Mycobacterium.</title>
        <authorList>
            <person name="Tortoli E."/>
            <person name="Trovato A."/>
            <person name="Cirillo D.M."/>
        </authorList>
    </citation>
    <scope>NUCLEOTIDE SEQUENCE [LARGE SCALE GENOMIC DNA]</scope>
    <source>
        <strain evidence="3 4">DSM 45057</strain>
    </source>
</reference>
<keyword evidence="2" id="KW-1133">Transmembrane helix</keyword>